<accession>A0A8K1FMZ1</accession>
<dbReference type="SMART" id="SM01156">
    <property type="entry name" value="DUF1716"/>
    <property type="match status" value="1"/>
</dbReference>
<feature type="region of interest" description="Disordered" evidence="6">
    <location>
        <begin position="557"/>
        <end position="617"/>
    </location>
</feature>
<feature type="region of interest" description="Disordered" evidence="6">
    <location>
        <begin position="1"/>
        <end position="57"/>
    </location>
</feature>
<gene>
    <name evidence="8" type="ORF">Poli38472_014091</name>
</gene>
<evidence type="ECO:0000313" key="9">
    <source>
        <dbReference type="Proteomes" id="UP000794436"/>
    </source>
</evidence>
<name>A0A8K1FMZ1_PYTOL</name>
<evidence type="ECO:0000313" key="8">
    <source>
        <dbReference type="EMBL" id="TMW66779.1"/>
    </source>
</evidence>
<dbReference type="Gene3D" id="1.25.10.10">
    <property type="entry name" value="Leucine-rich Repeat Variant"/>
    <property type="match status" value="1"/>
</dbReference>
<proteinExistence type="predicted"/>
<dbReference type="SUPFAM" id="SSF48371">
    <property type="entry name" value="ARM repeat"/>
    <property type="match status" value="1"/>
</dbReference>
<keyword evidence="5" id="KW-0539">Nucleus</keyword>
<keyword evidence="3" id="KW-0677">Repeat</keyword>
<dbReference type="Proteomes" id="UP000794436">
    <property type="component" value="Unassembled WGS sequence"/>
</dbReference>
<dbReference type="AlphaFoldDB" id="A0A8K1FMZ1"/>
<evidence type="ECO:0000256" key="5">
    <source>
        <dbReference type="ARBA" id="ARBA00023242"/>
    </source>
</evidence>
<dbReference type="InterPro" id="IPR039678">
    <property type="entry name" value="CTNNBL1"/>
</dbReference>
<dbReference type="GO" id="GO:0005681">
    <property type="term" value="C:spliceosomal complex"/>
    <property type="evidence" value="ECO:0007669"/>
    <property type="project" value="TreeGrafter"/>
</dbReference>
<sequence>MLTTLSEQDGGNMDAHFERVLAHSTRPEADSPRKRRADGERENGGSSKRSRGAGASLSREKIAEMLAQADASAVEDLDARALKSMAHALDKAIRKNALMRGKYADDPTKFMDSEVQLDEELSKWKAVAASPALYTELLALDVVPKLLGLFTHENLDIRLDVIHLLADLTDVDEDPTALPPTTALAEHLVTHEFLPLLVKTLEDLDRDTPKDAQVSVDGDGEQDPNSAGVFHALQSLENLVDLLPSASVTLCQKTEIFALLLRLTAPKREFTANKLYASEILSILLQADRQNRQRFLEKQSSKSEPRLDRLLQALAPFRKRDPRDEDEEEFVENLLNAICSLLMERDGQDQFRRLEGLELMLRCMKDRKQYVFSGALRVLDHAVMNHPRNCERIVEIGGLKTVFPVFMGKKSAKKKPAERAKEVENVTSVLASLCLWLENDAPHDVHARFHAKFMESDMEKMDRLVDLFVKYHERVAAAARGDQDEDDEEDDEDERYLRRLDAGLFVLQRIAMVLAHLSELSKKLRAYVLVKCHERNVDVDAVSQVLQEQLVMLSAEATEQEEQKQEEDVNEDEQTRRRASEKQRARLTTLVGVFDEKEASVGPTGEENGEAPEASTE</sequence>
<organism evidence="8 9">
    <name type="scientific">Pythium oligandrum</name>
    <name type="common">Mycoparasitic fungus</name>
    <dbReference type="NCBI Taxonomy" id="41045"/>
    <lineage>
        <taxon>Eukaryota</taxon>
        <taxon>Sar</taxon>
        <taxon>Stramenopiles</taxon>
        <taxon>Oomycota</taxon>
        <taxon>Peronosporomycetes</taxon>
        <taxon>Pythiales</taxon>
        <taxon>Pythiaceae</taxon>
        <taxon>Pythium</taxon>
    </lineage>
</organism>
<dbReference type="InterPro" id="IPR013180">
    <property type="entry name" value="CTNNBL1_N"/>
</dbReference>
<evidence type="ECO:0000256" key="6">
    <source>
        <dbReference type="SAM" id="MobiDB-lite"/>
    </source>
</evidence>
<dbReference type="Pfam" id="PF08216">
    <property type="entry name" value="CTNNBL"/>
    <property type="match status" value="1"/>
</dbReference>
<protein>
    <recommendedName>
        <fullName evidence="7">Beta-catenin-like protein 1 N-terminal domain-containing protein</fullName>
    </recommendedName>
</protein>
<keyword evidence="4" id="KW-0175">Coiled coil</keyword>
<comment type="subcellular location">
    <subcellularLocation>
        <location evidence="1">Nucleus</location>
    </subcellularLocation>
</comment>
<evidence type="ECO:0000259" key="7">
    <source>
        <dbReference type="SMART" id="SM01156"/>
    </source>
</evidence>
<evidence type="ECO:0000256" key="1">
    <source>
        <dbReference type="ARBA" id="ARBA00004123"/>
    </source>
</evidence>
<dbReference type="InterPro" id="IPR016024">
    <property type="entry name" value="ARM-type_fold"/>
</dbReference>
<evidence type="ECO:0000256" key="4">
    <source>
        <dbReference type="ARBA" id="ARBA00023054"/>
    </source>
</evidence>
<dbReference type="GO" id="GO:0010467">
    <property type="term" value="P:gene expression"/>
    <property type="evidence" value="ECO:0007669"/>
    <property type="project" value="UniProtKB-ARBA"/>
</dbReference>
<dbReference type="OrthoDB" id="1898821at2759"/>
<evidence type="ECO:0000256" key="2">
    <source>
        <dbReference type="ARBA" id="ARBA00022553"/>
    </source>
</evidence>
<keyword evidence="2" id="KW-0597">Phosphoprotein</keyword>
<dbReference type="PANTHER" id="PTHR14978:SF0">
    <property type="entry name" value="BETA-CATENIN-LIKE PROTEIN 1"/>
    <property type="match status" value="1"/>
</dbReference>
<feature type="compositionally biased region" description="Basic and acidic residues" evidence="6">
    <location>
        <begin position="561"/>
        <end position="584"/>
    </location>
</feature>
<dbReference type="InterPro" id="IPR011989">
    <property type="entry name" value="ARM-like"/>
</dbReference>
<evidence type="ECO:0000256" key="3">
    <source>
        <dbReference type="ARBA" id="ARBA00022737"/>
    </source>
</evidence>
<keyword evidence="9" id="KW-1185">Reference proteome</keyword>
<reference evidence="8" key="1">
    <citation type="submission" date="2019-03" db="EMBL/GenBank/DDBJ databases">
        <title>Long read genome sequence of the mycoparasitic Pythium oligandrum ATCC 38472 isolated from sugarbeet rhizosphere.</title>
        <authorList>
            <person name="Gaulin E."/>
        </authorList>
    </citation>
    <scope>NUCLEOTIDE SEQUENCE</scope>
    <source>
        <strain evidence="8">ATCC 38472_TT</strain>
    </source>
</reference>
<dbReference type="EMBL" id="SPLM01000007">
    <property type="protein sequence ID" value="TMW66779.1"/>
    <property type="molecule type" value="Genomic_DNA"/>
</dbReference>
<feature type="compositionally biased region" description="Basic and acidic residues" evidence="6">
    <location>
        <begin position="15"/>
        <end position="43"/>
    </location>
</feature>
<comment type="caution">
    <text evidence="8">The sequence shown here is derived from an EMBL/GenBank/DDBJ whole genome shotgun (WGS) entry which is preliminary data.</text>
</comment>
<dbReference type="FunFam" id="1.25.10.10:FF:001136">
    <property type="entry name" value="Beta-catenin-like protein 1"/>
    <property type="match status" value="1"/>
</dbReference>
<feature type="compositionally biased region" description="Low complexity" evidence="6">
    <location>
        <begin position="44"/>
        <end position="57"/>
    </location>
</feature>
<feature type="domain" description="Beta-catenin-like protein 1 N-terminal" evidence="7">
    <location>
        <begin position="55"/>
        <end position="162"/>
    </location>
</feature>
<dbReference type="PANTHER" id="PTHR14978">
    <property type="entry name" value="BETA-CATENIN-LIKE PROTEIN 1 NUCLEAR ASSOCIATED PROTEIN"/>
    <property type="match status" value="1"/>
</dbReference>